<feature type="domain" description="N-(5'phosphoribosyl) anthranilate isomerase (PRAI)" evidence="10">
    <location>
        <begin position="6"/>
        <end position="199"/>
    </location>
</feature>
<dbReference type="Pfam" id="PF00697">
    <property type="entry name" value="PRAI"/>
    <property type="match status" value="1"/>
</dbReference>
<dbReference type="InterPro" id="IPR001240">
    <property type="entry name" value="PRAI_dom"/>
</dbReference>
<gene>
    <name evidence="9" type="primary">trpF</name>
    <name evidence="11" type="ORF">LKD36_00925</name>
</gene>
<dbReference type="PANTHER" id="PTHR42894:SF1">
    <property type="entry name" value="N-(5'-PHOSPHORIBOSYL)ANTHRANILATE ISOMERASE"/>
    <property type="match status" value="1"/>
</dbReference>
<dbReference type="HAMAP" id="MF_00135">
    <property type="entry name" value="PRAI"/>
    <property type="match status" value="1"/>
</dbReference>
<comment type="catalytic activity">
    <reaction evidence="1 9">
        <text>N-(5-phospho-beta-D-ribosyl)anthranilate = 1-(2-carboxyphenylamino)-1-deoxy-D-ribulose 5-phosphate</text>
        <dbReference type="Rhea" id="RHEA:21540"/>
        <dbReference type="ChEBI" id="CHEBI:18277"/>
        <dbReference type="ChEBI" id="CHEBI:58613"/>
        <dbReference type="EC" id="5.3.1.24"/>
    </reaction>
</comment>
<keyword evidence="5 9" id="KW-0028">Amino-acid biosynthesis</keyword>
<dbReference type="InterPro" id="IPR011060">
    <property type="entry name" value="RibuloseP-bd_barrel"/>
</dbReference>
<dbReference type="AlphaFoldDB" id="A0AAE3A6Y4"/>
<dbReference type="EC" id="5.3.1.24" evidence="3 9"/>
<dbReference type="CDD" id="cd00405">
    <property type="entry name" value="PRAI"/>
    <property type="match status" value="1"/>
</dbReference>
<dbReference type="GO" id="GO:0000162">
    <property type="term" value="P:L-tryptophan biosynthetic process"/>
    <property type="evidence" value="ECO:0007669"/>
    <property type="project" value="UniProtKB-UniRule"/>
</dbReference>
<comment type="similarity">
    <text evidence="9">Belongs to the TrpF family.</text>
</comment>
<dbReference type="EMBL" id="JAJEPS010000001">
    <property type="protein sequence ID" value="MCC2124736.1"/>
    <property type="molecule type" value="Genomic_DNA"/>
</dbReference>
<organism evidence="11 12">
    <name type="scientific">Hominiventricola filiformis</name>
    <dbReference type="NCBI Taxonomy" id="2885352"/>
    <lineage>
        <taxon>Bacteria</taxon>
        <taxon>Bacillati</taxon>
        <taxon>Bacillota</taxon>
        <taxon>Clostridia</taxon>
        <taxon>Lachnospirales</taxon>
        <taxon>Lachnospiraceae</taxon>
        <taxon>Hominiventricola</taxon>
    </lineage>
</organism>
<keyword evidence="6 9" id="KW-0822">Tryptophan biosynthesis</keyword>
<accession>A0AAE3A6Y4</accession>
<dbReference type="Gene3D" id="3.20.20.70">
    <property type="entry name" value="Aldolase class I"/>
    <property type="match status" value="1"/>
</dbReference>
<evidence type="ECO:0000313" key="12">
    <source>
        <dbReference type="Proteomes" id="UP001198220"/>
    </source>
</evidence>
<dbReference type="RefSeq" id="WP_308458301.1">
    <property type="nucleotide sequence ID" value="NZ_JAJEPS010000001.1"/>
</dbReference>
<evidence type="ECO:0000256" key="8">
    <source>
        <dbReference type="ARBA" id="ARBA00023235"/>
    </source>
</evidence>
<evidence type="ECO:0000256" key="6">
    <source>
        <dbReference type="ARBA" id="ARBA00022822"/>
    </source>
</evidence>
<dbReference type="GO" id="GO:0004640">
    <property type="term" value="F:phosphoribosylanthranilate isomerase activity"/>
    <property type="evidence" value="ECO:0007669"/>
    <property type="project" value="UniProtKB-UniRule"/>
</dbReference>
<dbReference type="InterPro" id="IPR013785">
    <property type="entry name" value="Aldolase_TIM"/>
</dbReference>
<dbReference type="Proteomes" id="UP001198220">
    <property type="component" value="Unassembled WGS sequence"/>
</dbReference>
<dbReference type="SUPFAM" id="SSF51366">
    <property type="entry name" value="Ribulose-phoshate binding barrel"/>
    <property type="match status" value="1"/>
</dbReference>
<proteinExistence type="inferred from homology"/>
<keyword evidence="12" id="KW-1185">Reference proteome</keyword>
<dbReference type="InterPro" id="IPR044643">
    <property type="entry name" value="TrpF_fam"/>
</dbReference>
<evidence type="ECO:0000256" key="2">
    <source>
        <dbReference type="ARBA" id="ARBA00004664"/>
    </source>
</evidence>
<evidence type="ECO:0000256" key="5">
    <source>
        <dbReference type="ARBA" id="ARBA00022605"/>
    </source>
</evidence>
<keyword evidence="8 9" id="KW-0413">Isomerase</keyword>
<dbReference type="PANTHER" id="PTHR42894">
    <property type="entry name" value="N-(5'-PHOSPHORIBOSYL)ANTHRANILATE ISOMERASE"/>
    <property type="match status" value="1"/>
</dbReference>
<reference evidence="11 12" key="1">
    <citation type="submission" date="2021-10" db="EMBL/GenBank/DDBJ databases">
        <title>Anaerobic single-cell dispensing facilitates the cultivation of human gut bacteria.</title>
        <authorList>
            <person name="Afrizal A."/>
        </authorList>
    </citation>
    <scope>NUCLEOTIDE SEQUENCE [LARGE SCALE GENOMIC DNA]</scope>
    <source>
        <strain evidence="11 12">CLA-AA-H276</strain>
    </source>
</reference>
<evidence type="ECO:0000256" key="3">
    <source>
        <dbReference type="ARBA" id="ARBA00012572"/>
    </source>
</evidence>
<comment type="caution">
    <text evidence="11">The sequence shown here is derived from an EMBL/GenBank/DDBJ whole genome shotgun (WGS) entry which is preliminary data.</text>
</comment>
<sequence>MSRTRIKICGLYREQHVDYVNAARPDYAGFVFYPPSHRYVDREMMKRLREKLSHKIPAVGVFVNVPMEEVASYIEEGLIEIAQLHGAETEEDIRKLRILAPKAEIWKAFKIRDTKTLEKAQSSGADRILLDNGYGTGSCFDWQLLKEQVPARPYLLAGGLRAENIEEALERFAPWGVDVSSGVETEKEKDFGKIRDIIEIIRSR</sequence>
<evidence type="ECO:0000256" key="1">
    <source>
        <dbReference type="ARBA" id="ARBA00001164"/>
    </source>
</evidence>
<name>A0AAE3A6Y4_9FIRM</name>
<evidence type="ECO:0000256" key="9">
    <source>
        <dbReference type="HAMAP-Rule" id="MF_00135"/>
    </source>
</evidence>
<comment type="pathway">
    <text evidence="2 9">Amino-acid biosynthesis; L-tryptophan biosynthesis; L-tryptophan from chorismate: step 3/5.</text>
</comment>
<evidence type="ECO:0000259" key="10">
    <source>
        <dbReference type="Pfam" id="PF00697"/>
    </source>
</evidence>
<evidence type="ECO:0000256" key="4">
    <source>
        <dbReference type="ARBA" id="ARBA00022272"/>
    </source>
</evidence>
<protein>
    <recommendedName>
        <fullName evidence="4 9">N-(5'-phosphoribosyl)anthranilate isomerase</fullName>
        <shortName evidence="9">PRAI</shortName>
        <ecNumber evidence="3 9">5.3.1.24</ecNumber>
    </recommendedName>
</protein>
<keyword evidence="7 9" id="KW-0057">Aromatic amino acid biosynthesis</keyword>
<evidence type="ECO:0000256" key="7">
    <source>
        <dbReference type="ARBA" id="ARBA00023141"/>
    </source>
</evidence>
<evidence type="ECO:0000313" key="11">
    <source>
        <dbReference type="EMBL" id="MCC2124736.1"/>
    </source>
</evidence>